<dbReference type="Pfam" id="PF01168">
    <property type="entry name" value="Ala_racemase_N"/>
    <property type="match status" value="1"/>
</dbReference>
<dbReference type="GO" id="GO:0036088">
    <property type="term" value="P:D-serine catabolic process"/>
    <property type="evidence" value="ECO:0007669"/>
    <property type="project" value="TreeGrafter"/>
</dbReference>
<dbReference type="InterPro" id="IPR042208">
    <property type="entry name" value="D-ser_dehydrat-like_sf"/>
</dbReference>
<dbReference type="SUPFAM" id="SSF51419">
    <property type="entry name" value="PLP-binding barrel"/>
    <property type="match status" value="1"/>
</dbReference>
<dbReference type="GO" id="GO:0008721">
    <property type="term" value="F:D-serine ammonia-lyase activity"/>
    <property type="evidence" value="ECO:0007669"/>
    <property type="project" value="TreeGrafter"/>
</dbReference>
<accession>A0A4Y3PEC4</accession>
<dbReference type="Gene3D" id="2.40.37.20">
    <property type="entry name" value="D-serine dehydratase-like domain"/>
    <property type="match status" value="1"/>
</dbReference>
<organism evidence="4 5">
    <name type="scientific">Brevibacillus parabrevis</name>
    <dbReference type="NCBI Taxonomy" id="54914"/>
    <lineage>
        <taxon>Bacteria</taxon>
        <taxon>Bacillati</taxon>
        <taxon>Bacillota</taxon>
        <taxon>Bacilli</taxon>
        <taxon>Bacillales</taxon>
        <taxon>Paenibacillaceae</taxon>
        <taxon>Brevibacillus</taxon>
    </lineage>
</organism>
<reference evidence="4 5" key="1">
    <citation type="submission" date="2019-06" db="EMBL/GenBank/DDBJ databases">
        <title>Whole genome shotgun sequence of Brevibacillus parabrevis NBRC 12334.</title>
        <authorList>
            <person name="Hosoyama A."/>
            <person name="Uohara A."/>
            <person name="Ohji S."/>
            <person name="Ichikawa N."/>
        </authorList>
    </citation>
    <scope>NUCLEOTIDE SEQUENCE [LARGE SCALE GENOMIC DNA]</scope>
    <source>
        <strain evidence="4 5">NBRC 12334</strain>
    </source>
</reference>
<evidence type="ECO:0000256" key="1">
    <source>
        <dbReference type="ARBA" id="ARBA00005323"/>
    </source>
</evidence>
<dbReference type="PANTHER" id="PTHR28004">
    <property type="entry name" value="ZGC:162816-RELATED"/>
    <property type="match status" value="1"/>
</dbReference>
<proteinExistence type="inferred from homology"/>
<keyword evidence="5" id="KW-1185">Reference proteome</keyword>
<dbReference type="Pfam" id="PF14031">
    <property type="entry name" value="D-ser_dehydrat"/>
    <property type="match status" value="1"/>
</dbReference>
<evidence type="ECO:0000313" key="5">
    <source>
        <dbReference type="Proteomes" id="UP000316882"/>
    </source>
</evidence>
<dbReference type="Gene3D" id="3.20.20.10">
    <property type="entry name" value="Alanine racemase"/>
    <property type="match status" value="1"/>
</dbReference>
<comment type="similarity">
    <text evidence="1">Belongs to the DSD1 family.</text>
</comment>
<keyword evidence="2" id="KW-0456">Lyase</keyword>
<dbReference type="InterPro" id="IPR051466">
    <property type="entry name" value="D-amino_acid_metab_enzyme"/>
</dbReference>
<name>A0A4Y3PEC4_BREPA</name>
<gene>
    <name evidence="4" type="ORF">BPA01_23820</name>
</gene>
<evidence type="ECO:0000256" key="2">
    <source>
        <dbReference type="ARBA" id="ARBA00023239"/>
    </source>
</evidence>
<feature type="domain" description="D-serine dehydratase-like" evidence="3">
    <location>
        <begin position="257"/>
        <end position="351"/>
    </location>
</feature>
<sequence length="368" mass="39921">MKLIGSSVDELDTPALLIDLNRLEKNVQEMQSLADSGGAALRPHIKTHKCAKIAQMQIDGGAQGITVAKLGEAEVMADYGLTDIFVATQIVGRKKLARLEALARRARIRLAVDSLVQLEQLSEYGGEARSVGIMIEVNTGLQRCGVEPDQVESLVEKIIRKFPETKIDGIFTHEGQVYNAADRSELEKVARQAQETMVEIGRRIRSRWGFPCEVSVGCTLGLLGAGVVPGVTEIRPGTYVFYDRTHAAFFGDTERCAATILGTVISRPNGERAVADAGAKAMTIDSRASGLLATSGFGQVRGQQDVHIRKLSDEHAIMVPGTSFSIGQRIEIIPNHICPTVNLYQVAYGIRDGKVETVFPIHARGCNQ</sequence>
<dbReference type="PANTHER" id="PTHR28004:SF2">
    <property type="entry name" value="D-SERINE DEHYDRATASE"/>
    <property type="match status" value="1"/>
</dbReference>
<dbReference type="AlphaFoldDB" id="A0A4Y3PEC4"/>
<comment type="caution">
    <text evidence="4">The sequence shown here is derived from an EMBL/GenBank/DDBJ whole genome shotgun (WGS) entry which is preliminary data.</text>
</comment>
<dbReference type="InterPro" id="IPR001608">
    <property type="entry name" value="Ala_racemase_N"/>
</dbReference>
<dbReference type="EMBL" id="BJMH01000009">
    <property type="protein sequence ID" value="GEB32802.1"/>
    <property type="molecule type" value="Genomic_DNA"/>
</dbReference>
<dbReference type="Proteomes" id="UP000316882">
    <property type="component" value="Unassembled WGS sequence"/>
</dbReference>
<protein>
    <submittedName>
        <fullName evidence="4">Alanine racemase</fullName>
    </submittedName>
</protein>
<dbReference type="InterPro" id="IPR029066">
    <property type="entry name" value="PLP-binding_barrel"/>
</dbReference>
<dbReference type="SMART" id="SM01119">
    <property type="entry name" value="D-ser_dehydrat"/>
    <property type="match status" value="1"/>
</dbReference>
<dbReference type="InterPro" id="IPR026956">
    <property type="entry name" value="D-ser_dehydrat-like_dom"/>
</dbReference>
<evidence type="ECO:0000313" key="4">
    <source>
        <dbReference type="EMBL" id="GEB32802.1"/>
    </source>
</evidence>
<evidence type="ECO:0000259" key="3">
    <source>
        <dbReference type="SMART" id="SM01119"/>
    </source>
</evidence>
<dbReference type="RefSeq" id="WP_122963508.1">
    <property type="nucleotide sequence ID" value="NZ_BJMH01000009.1"/>
</dbReference>